<organism evidence="2 3">
    <name type="scientific">Physeter macrocephalus</name>
    <name type="common">Sperm whale</name>
    <name type="synonym">Physeter catodon</name>
    <dbReference type="NCBI Taxonomy" id="9755"/>
    <lineage>
        <taxon>Eukaryota</taxon>
        <taxon>Metazoa</taxon>
        <taxon>Chordata</taxon>
        <taxon>Craniata</taxon>
        <taxon>Vertebrata</taxon>
        <taxon>Euteleostomi</taxon>
        <taxon>Mammalia</taxon>
        <taxon>Eutheria</taxon>
        <taxon>Laurasiatheria</taxon>
        <taxon>Artiodactyla</taxon>
        <taxon>Whippomorpha</taxon>
        <taxon>Cetacea</taxon>
        <taxon>Odontoceti</taxon>
        <taxon>Physeteridae</taxon>
        <taxon>Physeter</taxon>
    </lineage>
</organism>
<evidence type="ECO:0000256" key="1">
    <source>
        <dbReference type="SAM" id="MobiDB-lite"/>
    </source>
</evidence>
<dbReference type="RefSeq" id="XP_054947295.1">
    <property type="nucleotide sequence ID" value="XM_055091320.1"/>
</dbReference>
<dbReference type="Proteomes" id="UP000248484">
    <property type="component" value="Chromosome 15"/>
</dbReference>
<feature type="region of interest" description="Disordered" evidence="1">
    <location>
        <begin position="28"/>
        <end position="251"/>
    </location>
</feature>
<keyword evidence="2" id="KW-1185">Reference proteome</keyword>
<proteinExistence type="predicted"/>
<feature type="compositionally biased region" description="Low complexity" evidence="1">
    <location>
        <begin position="183"/>
        <end position="192"/>
    </location>
</feature>
<dbReference type="GeneID" id="129392852"/>
<dbReference type="KEGG" id="pcad:129392852"/>
<gene>
    <name evidence="3" type="primary">LOC129392852</name>
</gene>
<reference evidence="3" key="1">
    <citation type="submission" date="2025-08" db="UniProtKB">
        <authorList>
            <consortium name="RefSeq"/>
        </authorList>
    </citation>
    <scope>IDENTIFICATION</scope>
    <source>
        <tissue evidence="3">Muscle</tissue>
    </source>
</reference>
<accession>A0A9W2X7C1</accession>
<feature type="compositionally biased region" description="Basic and acidic residues" evidence="1">
    <location>
        <begin position="95"/>
        <end position="107"/>
    </location>
</feature>
<name>A0A9W2X7C1_PHYMC</name>
<feature type="compositionally biased region" description="Basic and acidic residues" evidence="1">
    <location>
        <begin position="28"/>
        <end position="41"/>
    </location>
</feature>
<evidence type="ECO:0000313" key="2">
    <source>
        <dbReference type="Proteomes" id="UP000248484"/>
    </source>
</evidence>
<feature type="compositionally biased region" description="Low complexity" evidence="1">
    <location>
        <begin position="234"/>
        <end position="251"/>
    </location>
</feature>
<dbReference type="AlphaFoldDB" id="A0A9W2X7C1"/>
<feature type="compositionally biased region" description="Basic and acidic residues" evidence="1">
    <location>
        <begin position="205"/>
        <end position="233"/>
    </location>
</feature>
<evidence type="ECO:0000313" key="3">
    <source>
        <dbReference type="RefSeq" id="XP_054947295.1"/>
    </source>
</evidence>
<sequence length="251" mass="26584">MADPETGTGLRRDQCTCAGAPMHTRVQCARERVRGRGEGRRVRGAQLPPDPAGRDAADPARCGPSTLDIGTSAEGLSRKGSETPTLAPISRTRPQRPERGRSLRTREGSTTWLRPLPAQGLEESGVMPRATNRLFRPRAGAWRGQAPFSGIGGGKLPARASAPRPPAEPRAALAHSRRPRARPPAARAPVLPGWSPHPPPASRSNKSESSAERQQASREEGRRAGRGALRDPGTRATSASGDRARAAGARG</sequence>
<protein>
    <submittedName>
        <fullName evidence="3">Protein FAM246C-like</fullName>
    </submittedName>
</protein>